<keyword evidence="3" id="KW-1185">Reference proteome</keyword>
<keyword evidence="1" id="KW-0472">Membrane</keyword>
<organism evidence="2 3">
    <name type="scientific">Halovulum dunhuangense</name>
    <dbReference type="NCBI Taxonomy" id="1505036"/>
    <lineage>
        <taxon>Bacteria</taxon>
        <taxon>Pseudomonadati</taxon>
        <taxon>Pseudomonadota</taxon>
        <taxon>Alphaproteobacteria</taxon>
        <taxon>Rhodobacterales</taxon>
        <taxon>Paracoccaceae</taxon>
        <taxon>Halovulum</taxon>
    </lineage>
</organism>
<protein>
    <submittedName>
        <fullName evidence="2">Uncharacterized protein</fullName>
    </submittedName>
</protein>
<accession>A0A849KZU4</accession>
<gene>
    <name evidence="2" type="ORF">HMH01_04340</name>
</gene>
<evidence type="ECO:0000313" key="3">
    <source>
        <dbReference type="Proteomes" id="UP000572377"/>
    </source>
</evidence>
<name>A0A849KZU4_9RHOB</name>
<sequence length="60" mass="6650">MIKIVTIFLIAMMILAIFGRLRMPRLPGARKLTKLPRVRKCKACGAPIPGKGPCVCEKQD</sequence>
<evidence type="ECO:0000256" key="1">
    <source>
        <dbReference type="SAM" id="Phobius"/>
    </source>
</evidence>
<dbReference type="AlphaFoldDB" id="A0A849KZU4"/>
<dbReference type="Proteomes" id="UP000572377">
    <property type="component" value="Unassembled WGS sequence"/>
</dbReference>
<proteinExistence type="predicted"/>
<reference evidence="2 3" key="1">
    <citation type="submission" date="2020-05" db="EMBL/GenBank/DDBJ databases">
        <title>Gimesia benthica sp. nov., a novel planctomycete isolated from a deep-sea water sample of the Northwest Indian Ocean.</title>
        <authorList>
            <person name="Wang J."/>
            <person name="Ruan C."/>
            <person name="Song L."/>
            <person name="Zhu Y."/>
            <person name="Li A."/>
            <person name="Zheng X."/>
            <person name="Wang L."/>
            <person name="Lu Z."/>
            <person name="Huang Y."/>
            <person name="Du W."/>
            <person name="Zhou Y."/>
            <person name="Huang L."/>
            <person name="Dai X."/>
        </authorList>
    </citation>
    <scope>NUCLEOTIDE SEQUENCE [LARGE SCALE GENOMIC DNA]</scope>
    <source>
        <strain evidence="2 3">YYQ-30</strain>
    </source>
</reference>
<keyword evidence="1" id="KW-1133">Transmembrane helix</keyword>
<comment type="caution">
    <text evidence="2">The sequence shown here is derived from an EMBL/GenBank/DDBJ whole genome shotgun (WGS) entry which is preliminary data.</text>
</comment>
<feature type="transmembrane region" description="Helical" evidence="1">
    <location>
        <begin position="6"/>
        <end position="23"/>
    </location>
</feature>
<evidence type="ECO:0000313" key="2">
    <source>
        <dbReference type="EMBL" id="NNU79664.1"/>
    </source>
</evidence>
<dbReference type="RefSeq" id="WP_171322818.1">
    <property type="nucleotide sequence ID" value="NZ_JABFBC010000001.1"/>
</dbReference>
<dbReference type="EMBL" id="JABFBC010000001">
    <property type="protein sequence ID" value="NNU79664.1"/>
    <property type="molecule type" value="Genomic_DNA"/>
</dbReference>
<keyword evidence="1" id="KW-0812">Transmembrane</keyword>